<name>A0ABT8AGS1_9PROT</name>
<proteinExistence type="predicted"/>
<organism evidence="1 2">
    <name type="scientific">Paeniroseomonas aquatica</name>
    <dbReference type="NCBI Taxonomy" id="373043"/>
    <lineage>
        <taxon>Bacteria</taxon>
        <taxon>Pseudomonadati</taxon>
        <taxon>Pseudomonadota</taxon>
        <taxon>Alphaproteobacteria</taxon>
        <taxon>Acetobacterales</taxon>
        <taxon>Acetobacteraceae</taxon>
        <taxon>Paeniroseomonas</taxon>
    </lineage>
</organism>
<reference evidence="2" key="1">
    <citation type="journal article" date="2019" name="Int. J. Syst. Evol. Microbiol.">
        <title>The Global Catalogue of Microorganisms (GCM) 10K type strain sequencing project: providing services to taxonomists for standard genome sequencing and annotation.</title>
        <authorList>
            <consortium name="The Broad Institute Genomics Platform"/>
            <consortium name="The Broad Institute Genome Sequencing Center for Infectious Disease"/>
            <person name="Wu L."/>
            <person name="Ma J."/>
        </authorList>
    </citation>
    <scope>NUCLEOTIDE SEQUENCE [LARGE SCALE GENOMIC DNA]</scope>
    <source>
        <strain evidence="2">CECT 7131</strain>
    </source>
</reference>
<comment type="caution">
    <text evidence="1">The sequence shown here is derived from an EMBL/GenBank/DDBJ whole genome shotgun (WGS) entry which is preliminary data.</text>
</comment>
<gene>
    <name evidence="1" type="ORF">QWZ14_31680</name>
</gene>
<evidence type="ECO:0008006" key="3">
    <source>
        <dbReference type="Google" id="ProtNLM"/>
    </source>
</evidence>
<sequence>MAISRMLRLIASPGHHSDLRYAAALAPGVPACDAAFDCGYASMPLRAAFAAEAALSTPDPSEAWSIHSHGIPCSMPGGTRRELLLRARGLCPNRPATRQDTPSSMGFAHLAATADHQFGSGLGRRE</sequence>
<protein>
    <recommendedName>
        <fullName evidence="3">Transposase IS4-like domain-containing protein</fullName>
    </recommendedName>
</protein>
<dbReference type="Proteomes" id="UP001529369">
    <property type="component" value="Unassembled WGS sequence"/>
</dbReference>
<evidence type="ECO:0000313" key="2">
    <source>
        <dbReference type="Proteomes" id="UP001529369"/>
    </source>
</evidence>
<accession>A0ABT8AGS1</accession>
<evidence type="ECO:0000313" key="1">
    <source>
        <dbReference type="EMBL" id="MDN3568962.1"/>
    </source>
</evidence>
<keyword evidence="2" id="KW-1185">Reference proteome</keyword>
<dbReference type="EMBL" id="JAUFPN010000313">
    <property type="protein sequence ID" value="MDN3568962.1"/>
    <property type="molecule type" value="Genomic_DNA"/>
</dbReference>
<dbReference type="RefSeq" id="WP_290321083.1">
    <property type="nucleotide sequence ID" value="NZ_JAUFPN010000313.1"/>
</dbReference>